<dbReference type="InterPro" id="IPR021369">
    <property type="entry name" value="DUF2985"/>
</dbReference>
<sequence length="892" mass="100214">MCFGPPDLAFVFDLPGYGFLASSVVGKIRNLLWNPSWFKRFLGVRFEIGVDIGVIHGMYGPPFCGFFCVTLAIELRQVGKMAVMLRNVYDVICEKQAAMNRISHLLHEEWDSHKKTSTKGLSPAPPRKGTRVLDDEPEKEPPRKFGSRLSYPNKNGVEIDEQKWEIRLYFVKFGLECGLNDSFLVDVYRLSTQNAALSLDQIMHESRPAPHFFTQVDLVALTPAVSRAPLQGMSIERAFLYEVAVSPSSHQLDLLDPPFLSCGVSLCSLLWKSSLLFFVPKLSLSLSLSLSPPPTPPLRLLISGAGLNPPNSPIGFASSHRRRVYGLHRAMRSEGDESAVEMVPAVQSHQDPDAPELADDAVSLIRSFQVRGPATQHRRHVLGLLRAPSLGGRGWLEKLQLFSPSRIFRHTVDEREEVSLSVSSPVDSRPRFGISFPGSINWSSVSAGFKEWIEHPRNAALLVWLICVSVSTAMQGLLLLGLLDEAFPTKASRNHWIEIDNQVLNALFTLMSLYQHPSLFHHLVLLCRWRPEDVTALRKIYCKDGAYRPHEWVHMLVVLLLLHITCFAQYISCGLYWGYTSEARPEFAEIFFFGLGFAAPVLAGAYAVYSPLGRECDAEPDEESQGGTNHEQSSVKPGIRIRKLRALVSDPKWAGGLFDCRDDITVSFLSCFCTFCVFGWNMERLGFGNMYVHITTFLLLCFAPFWIFNISALNIHDNVIGDMVGIAGIVLCVFGLLYGGFWRVQMRKRFRLPGNELCCGSKSLTDYLQWLFCWPCSLAQEVRTGNKYEVEDDSLYRKHLEEEEEDIHPFLQPLPRESGLNSLGKLQYDSSLLISYPAKSPPASTAAAMDESRSQEEDEPHDIKEAYLVLDFGGNMKPPSRQLILSKDPMNV</sequence>
<evidence type="ECO:0000313" key="4">
    <source>
        <dbReference type="Proteomes" id="UP001055439"/>
    </source>
</evidence>
<keyword evidence="2" id="KW-0472">Membrane</keyword>
<feature type="compositionally biased region" description="Basic and acidic residues" evidence="1">
    <location>
        <begin position="131"/>
        <end position="143"/>
    </location>
</feature>
<organism evidence="3 4">
    <name type="scientific">Musa troglodytarum</name>
    <name type="common">fe'i banana</name>
    <dbReference type="NCBI Taxonomy" id="320322"/>
    <lineage>
        <taxon>Eukaryota</taxon>
        <taxon>Viridiplantae</taxon>
        <taxon>Streptophyta</taxon>
        <taxon>Embryophyta</taxon>
        <taxon>Tracheophyta</taxon>
        <taxon>Spermatophyta</taxon>
        <taxon>Magnoliopsida</taxon>
        <taxon>Liliopsida</taxon>
        <taxon>Zingiberales</taxon>
        <taxon>Musaceae</taxon>
        <taxon>Musa</taxon>
    </lineage>
</organism>
<accession>A0A9E7G3T9</accession>
<dbReference type="NCBIfam" id="TIGR01571">
    <property type="entry name" value="A_thal_Cys_rich"/>
    <property type="match status" value="1"/>
</dbReference>
<evidence type="ECO:0000256" key="1">
    <source>
        <dbReference type="SAM" id="MobiDB-lite"/>
    </source>
</evidence>
<dbReference type="Pfam" id="PF04749">
    <property type="entry name" value="PLAC8"/>
    <property type="match status" value="1"/>
</dbReference>
<keyword evidence="2" id="KW-1133">Transmembrane helix</keyword>
<name>A0A9E7G3T9_9LILI</name>
<dbReference type="AlphaFoldDB" id="A0A9E7G3T9"/>
<dbReference type="PANTHER" id="PTHR31045:SF23">
    <property type="entry name" value="OS01G0825900 PROTEIN"/>
    <property type="match status" value="1"/>
</dbReference>
<feature type="compositionally biased region" description="Polar residues" evidence="1">
    <location>
        <begin position="625"/>
        <end position="635"/>
    </location>
</feature>
<dbReference type="EMBL" id="CP097507">
    <property type="protein sequence ID" value="URE07185.1"/>
    <property type="molecule type" value="Genomic_DNA"/>
</dbReference>
<dbReference type="Proteomes" id="UP001055439">
    <property type="component" value="Chromosome 5"/>
</dbReference>
<protein>
    <submittedName>
        <fullName evidence="3">Ras family</fullName>
    </submittedName>
</protein>
<dbReference type="Pfam" id="PF11204">
    <property type="entry name" value="DUF2985"/>
    <property type="match status" value="1"/>
</dbReference>
<dbReference type="PANTHER" id="PTHR31045">
    <property type="entry name" value="PLAC8 FAMILY PROTEIN-RELATED"/>
    <property type="match status" value="1"/>
</dbReference>
<feature type="transmembrane region" description="Helical" evidence="2">
    <location>
        <begin position="556"/>
        <end position="578"/>
    </location>
</feature>
<feature type="transmembrane region" description="Helical" evidence="2">
    <location>
        <begin position="690"/>
        <end position="708"/>
    </location>
</feature>
<evidence type="ECO:0000256" key="2">
    <source>
        <dbReference type="SAM" id="Phobius"/>
    </source>
</evidence>
<feature type="region of interest" description="Disordered" evidence="1">
    <location>
        <begin position="617"/>
        <end position="636"/>
    </location>
</feature>
<keyword evidence="4" id="KW-1185">Reference proteome</keyword>
<reference evidence="3" key="1">
    <citation type="submission" date="2022-05" db="EMBL/GenBank/DDBJ databases">
        <title>The Musa troglodytarum L. genome provides insights into the mechanism of non-climacteric behaviour and enrichment of carotenoids.</title>
        <authorList>
            <person name="Wang J."/>
        </authorList>
    </citation>
    <scope>NUCLEOTIDE SEQUENCE</scope>
    <source>
        <tissue evidence="3">Leaf</tissue>
    </source>
</reference>
<evidence type="ECO:0000313" key="3">
    <source>
        <dbReference type="EMBL" id="URE07185.1"/>
    </source>
</evidence>
<gene>
    <name evidence="3" type="ORF">MUK42_25649</name>
</gene>
<proteinExistence type="predicted"/>
<feature type="transmembrane region" description="Helical" evidence="2">
    <location>
        <begin position="590"/>
        <end position="609"/>
    </location>
</feature>
<dbReference type="GO" id="GO:0051762">
    <property type="term" value="P:sesquiterpene biosynthetic process"/>
    <property type="evidence" value="ECO:0007669"/>
    <property type="project" value="TreeGrafter"/>
</dbReference>
<dbReference type="OrthoDB" id="6407410at2759"/>
<feature type="transmembrane region" description="Helical" evidence="2">
    <location>
        <begin position="461"/>
        <end position="483"/>
    </location>
</feature>
<dbReference type="GO" id="GO:0009975">
    <property type="term" value="F:cyclase activity"/>
    <property type="evidence" value="ECO:0007669"/>
    <property type="project" value="TreeGrafter"/>
</dbReference>
<feature type="transmembrane region" description="Helical" evidence="2">
    <location>
        <begin position="720"/>
        <end position="741"/>
    </location>
</feature>
<feature type="region of interest" description="Disordered" evidence="1">
    <location>
        <begin position="114"/>
        <end position="147"/>
    </location>
</feature>
<keyword evidence="2" id="KW-0812">Transmembrane</keyword>
<dbReference type="InterPro" id="IPR006461">
    <property type="entry name" value="PLAC_motif_containing"/>
</dbReference>